<keyword evidence="6" id="KW-1185">Reference proteome</keyword>
<dbReference type="PANTHER" id="PTHR43877:SF1">
    <property type="entry name" value="ACETYLTRANSFERASE"/>
    <property type="match status" value="1"/>
</dbReference>
<dbReference type="EMBL" id="JAMQAY010000003">
    <property type="protein sequence ID" value="MCM2401290.1"/>
    <property type="molecule type" value="Genomic_DNA"/>
</dbReference>
<keyword evidence="2" id="KW-0012">Acyltransferase</keyword>
<evidence type="ECO:0000313" key="5">
    <source>
        <dbReference type="EMBL" id="MCO5957996.1"/>
    </source>
</evidence>
<sequence length="172" mass="19066">MTYSLRPAHVCDAAKLPDVEQAASELFRTMPELGWLADAGNIPEDLHRARIPEGTTWVAEGADGEILGFLSAEATPDTLHILELSVLPAHHRQGIGTGLIETATAFAREKQLARVTLTTFRDVPWNAPFYARIGFSMIEDVNLDAYLRGHLDDEATLGMPRERRCAMERAIR</sequence>
<dbReference type="SUPFAM" id="SSF55729">
    <property type="entry name" value="Acyl-CoA N-acyltransferases (Nat)"/>
    <property type="match status" value="1"/>
</dbReference>
<dbReference type="GO" id="GO:0016747">
    <property type="term" value="F:acyltransferase activity, transferring groups other than amino-acyl groups"/>
    <property type="evidence" value="ECO:0007669"/>
    <property type="project" value="InterPro"/>
</dbReference>
<dbReference type="AlphaFoldDB" id="A0AAJ1FJD1"/>
<dbReference type="Pfam" id="PF00583">
    <property type="entry name" value="Acetyltransf_1"/>
    <property type="match status" value="1"/>
</dbReference>
<dbReference type="PROSITE" id="PS51186">
    <property type="entry name" value="GNAT"/>
    <property type="match status" value="1"/>
</dbReference>
<dbReference type="InterPro" id="IPR000182">
    <property type="entry name" value="GNAT_dom"/>
</dbReference>
<dbReference type="EMBL" id="JAMXLX010000004">
    <property type="protein sequence ID" value="MCO5957996.1"/>
    <property type="molecule type" value="Genomic_DNA"/>
</dbReference>
<evidence type="ECO:0000313" key="6">
    <source>
        <dbReference type="Proteomes" id="UP001155079"/>
    </source>
</evidence>
<dbReference type="PANTHER" id="PTHR43877">
    <property type="entry name" value="AMINOALKYLPHOSPHONATE N-ACETYLTRANSFERASE-RELATED-RELATED"/>
    <property type="match status" value="1"/>
</dbReference>
<reference evidence="5 6" key="1">
    <citation type="submission" date="2022-06" db="EMBL/GenBank/DDBJ databases">
        <authorList>
            <person name="Sun Q."/>
        </authorList>
    </citation>
    <scope>NUCLEOTIDE SEQUENCE</scope>
    <source>
        <strain evidence="5">S101</strain>
        <strain evidence="4 6">S153</strain>
    </source>
</reference>
<dbReference type="InterPro" id="IPR016181">
    <property type="entry name" value="Acyl_CoA_acyltransferase"/>
</dbReference>
<evidence type="ECO:0000256" key="1">
    <source>
        <dbReference type="ARBA" id="ARBA00022679"/>
    </source>
</evidence>
<dbReference type="Proteomes" id="UP001155079">
    <property type="component" value="Unassembled WGS sequence"/>
</dbReference>
<dbReference type="InterPro" id="IPR050832">
    <property type="entry name" value="Bact_Acetyltransf"/>
</dbReference>
<evidence type="ECO:0000259" key="3">
    <source>
        <dbReference type="PROSITE" id="PS51186"/>
    </source>
</evidence>
<name>A0AAJ1FJD1_9HYPH</name>
<dbReference type="CDD" id="cd04301">
    <property type="entry name" value="NAT_SF"/>
    <property type="match status" value="1"/>
</dbReference>
<accession>A0AAJ1FJD1</accession>
<dbReference type="Gene3D" id="3.40.630.30">
    <property type="match status" value="1"/>
</dbReference>
<evidence type="ECO:0000313" key="7">
    <source>
        <dbReference type="Proteomes" id="UP001155380"/>
    </source>
</evidence>
<keyword evidence="1" id="KW-0808">Transferase</keyword>
<dbReference type="Proteomes" id="UP001155380">
    <property type="component" value="Unassembled WGS sequence"/>
</dbReference>
<proteinExistence type="predicted"/>
<gene>
    <name evidence="4" type="ORF">NBH20_08995</name>
    <name evidence="5" type="ORF">NBH21_14545</name>
</gene>
<evidence type="ECO:0000313" key="4">
    <source>
        <dbReference type="EMBL" id="MCM2401290.1"/>
    </source>
</evidence>
<comment type="caution">
    <text evidence="5">The sequence shown here is derived from an EMBL/GenBank/DDBJ whole genome shotgun (WGS) entry which is preliminary data.</text>
</comment>
<dbReference type="RefSeq" id="WP_250913989.1">
    <property type="nucleotide sequence ID" value="NZ_JAMQAY010000003.1"/>
</dbReference>
<protein>
    <submittedName>
        <fullName evidence="5">GNAT family N-acetyltransferase</fullName>
    </submittedName>
</protein>
<organism evidence="5 7">
    <name type="scientific">Ciceribacter sichuanensis</name>
    <dbReference type="NCBI Taxonomy" id="2949647"/>
    <lineage>
        <taxon>Bacteria</taxon>
        <taxon>Pseudomonadati</taxon>
        <taxon>Pseudomonadota</taxon>
        <taxon>Alphaproteobacteria</taxon>
        <taxon>Hyphomicrobiales</taxon>
        <taxon>Rhizobiaceae</taxon>
        <taxon>Ciceribacter</taxon>
    </lineage>
</organism>
<feature type="domain" description="N-acetyltransferase" evidence="3">
    <location>
        <begin position="3"/>
        <end position="164"/>
    </location>
</feature>
<evidence type="ECO:0000256" key="2">
    <source>
        <dbReference type="ARBA" id="ARBA00023315"/>
    </source>
</evidence>